<evidence type="ECO:0000256" key="2">
    <source>
        <dbReference type="ARBA" id="ARBA00023180"/>
    </source>
</evidence>
<dbReference type="Gene3D" id="3.40.390.10">
    <property type="entry name" value="Collagenase (Catalytic Domain)"/>
    <property type="match status" value="1"/>
</dbReference>
<dbReference type="GO" id="GO:0005576">
    <property type="term" value="C:extracellular region"/>
    <property type="evidence" value="ECO:0007669"/>
    <property type="project" value="TreeGrafter"/>
</dbReference>
<evidence type="ECO:0000256" key="4">
    <source>
        <dbReference type="SAM" id="MobiDB-lite"/>
    </source>
</evidence>
<dbReference type="CDD" id="cd11307">
    <property type="entry name" value="M35_Asp_f2_like"/>
    <property type="match status" value="1"/>
</dbReference>
<sequence>MAPILSLLLLGASTVIASPARVARQQQSVTVSVTQTAEAPGATPWDQGAVREYPIHSSCNHTERAQIARGLQETIILSQHAKDHINRWGNSSDIYVKYFGNASTGSVTGWYDKIVNGDKAGILFRCDNPDGNCAQEGWAGHWRGANATSETVICPLSYEVRKPLEAMCGFGYNVANFKTNFYWGSDLLHRLFHVPKVGEGAVEHYAGHYDEVLELAETNPEEASKNSDTLQYFALEAYAFDIAVPGEGCAGKFTATSSAAPPPATSSAAASTAAASATVAPPASATSEAAPEKTCEPHDDHWHCPPGVPEPTAPPA</sequence>
<evidence type="ECO:0000256" key="1">
    <source>
        <dbReference type="ARBA" id="ARBA00022729"/>
    </source>
</evidence>
<comment type="similarity">
    <text evidence="3">Belongs to the ZPS1 family.</text>
</comment>
<organism evidence="7 8">
    <name type="scientific">Aaosphaeria arxii CBS 175.79</name>
    <dbReference type="NCBI Taxonomy" id="1450172"/>
    <lineage>
        <taxon>Eukaryota</taxon>
        <taxon>Fungi</taxon>
        <taxon>Dikarya</taxon>
        <taxon>Ascomycota</taxon>
        <taxon>Pezizomycotina</taxon>
        <taxon>Dothideomycetes</taxon>
        <taxon>Pleosporomycetidae</taxon>
        <taxon>Pleosporales</taxon>
        <taxon>Pleosporales incertae sedis</taxon>
        <taxon>Aaosphaeria</taxon>
    </lineage>
</organism>
<proteinExistence type="inferred from homology"/>
<dbReference type="EMBL" id="ML978070">
    <property type="protein sequence ID" value="KAF2014534.1"/>
    <property type="molecule type" value="Genomic_DNA"/>
</dbReference>
<dbReference type="InterPro" id="IPR029482">
    <property type="entry name" value="HRXXH"/>
</dbReference>
<dbReference type="AlphaFoldDB" id="A0A6A5XQF5"/>
<reference evidence="7" key="1">
    <citation type="journal article" date="2020" name="Stud. Mycol.">
        <title>101 Dothideomycetes genomes: a test case for predicting lifestyles and emergence of pathogens.</title>
        <authorList>
            <person name="Haridas S."/>
            <person name="Albert R."/>
            <person name="Binder M."/>
            <person name="Bloem J."/>
            <person name="Labutti K."/>
            <person name="Salamov A."/>
            <person name="Andreopoulos B."/>
            <person name="Baker S."/>
            <person name="Barry K."/>
            <person name="Bills G."/>
            <person name="Bluhm B."/>
            <person name="Cannon C."/>
            <person name="Castanera R."/>
            <person name="Culley D."/>
            <person name="Daum C."/>
            <person name="Ezra D."/>
            <person name="Gonzalez J."/>
            <person name="Henrissat B."/>
            <person name="Kuo A."/>
            <person name="Liang C."/>
            <person name="Lipzen A."/>
            <person name="Lutzoni F."/>
            <person name="Magnuson J."/>
            <person name="Mondo S."/>
            <person name="Nolan M."/>
            <person name="Ohm R."/>
            <person name="Pangilinan J."/>
            <person name="Park H.-J."/>
            <person name="Ramirez L."/>
            <person name="Alfaro M."/>
            <person name="Sun H."/>
            <person name="Tritt A."/>
            <person name="Yoshinaga Y."/>
            <person name="Zwiers L.-H."/>
            <person name="Turgeon B."/>
            <person name="Goodwin S."/>
            <person name="Spatafora J."/>
            <person name="Crous P."/>
            <person name="Grigoriev I."/>
        </authorList>
    </citation>
    <scope>NUCLEOTIDE SEQUENCE</scope>
    <source>
        <strain evidence="7">CBS 175.79</strain>
    </source>
</reference>
<evidence type="ECO:0000259" key="6">
    <source>
        <dbReference type="Pfam" id="PF13933"/>
    </source>
</evidence>
<keyword evidence="8" id="KW-1185">Reference proteome</keyword>
<evidence type="ECO:0000313" key="8">
    <source>
        <dbReference type="Proteomes" id="UP000799778"/>
    </source>
</evidence>
<dbReference type="RefSeq" id="XP_033382873.1">
    <property type="nucleotide sequence ID" value="XM_033523563.1"/>
</dbReference>
<evidence type="ECO:0000256" key="3">
    <source>
        <dbReference type="ARBA" id="ARBA00060890"/>
    </source>
</evidence>
<dbReference type="SUPFAM" id="SSF55486">
    <property type="entry name" value="Metalloproteases ('zincins'), catalytic domain"/>
    <property type="match status" value="1"/>
</dbReference>
<dbReference type="PANTHER" id="PTHR39399:SF1">
    <property type="entry name" value="PROTEIN ZPS1"/>
    <property type="match status" value="1"/>
</dbReference>
<dbReference type="GO" id="GO:0008270">
    <property type="term" value="F:zinc ion binding"/>
    <property type="evidence" value="ECO:0007669"/>
    <property type="project" value="TreeGrafter"/>
</dbReference>
<dbReference type="InterPro" id="IPR024079">
    <property type="entry name" value="MetalloPept_cat_dom_sf"/>
</dbReference>
<dbReference type="PANTHER" id="PTHR39399">
    <property type="entry name" value="PROTEIN ZPS1"/>
    <property type="match status" value="1"/>
</dbReference>
<dbReference type="GO" id="GO:0009986">
    <property type="term" value="C:cell surface"/>
    <property type="evidence" value="ECO:0007669"/>
    <property type="project" value="TreeGrafter"/>
</dbReference>
<dbReference type="GO" id="GO:0008237">
    <property type="term" value="F:metallopeptidase activity"/>
    <property type="evidence" value="ECO:0007669"/>
    <property type="project" value="InterPro"/>
</dbReference>
<dbReference type="GO" id="GO:0009277">
    <property type="term" value="C:fungal-type cell wall"/>
    <property type="evidence" value="ECO:0007669"/>
    <property type="project" value="TreeGrafter"/>
</dbReference>
<dbReference type="InterPro" id="IPR039124">
    <property type="entry name" value="PRA1-like"/>
</dbReference>
<dbReference type="Proteomes" id="UP000799778">
    <property type="component" value="Unassembled WGS sequence"/>
</dbReference>
<dbReference type="GeneID" id="54280960"/>
<dbReference type="FunFam" id="3.40.390.10:FF:000043">
    <property type="entry name" value="Major allergen Asp F2"/>
    <property type="match status" value="1"/>
</dbReference>
<evidence type="ECO:0000256" key="5">
    <source>
        <dbReference type="SAM" id="SignalP"/>
    </source>
</evidence>
<feature type="signal peptide" evidence="5">
    <location>
        <begin position="1"/>
        <end position="17"/>
    </location>
</feature>
<dbReference type="OrthoDB" id="4689212at2759"/>
<keyword evidence="2" id="KW-0325">Glycoprotein</keyword>
<keyword evidence="1 5" id="KW-0732">Signal</keyword>
<feature type="compositionally biased region" description="Pro residues" evidence="4">
    <location>
        <begin position="306"/>
        <end position="316"/>
    </location>
</feature>
<feature type="compositionally biased region" description="Basic and acidic residues" evidence="4">
    <location>
        <begin position="290"/>
        <end position="303"/>
    </location>
</feature>
<feature type="chain" id="PRO_5025477994" evidence="5">
    <location>
        <begin position="18"/>
        <end position="316"/>
    </location>
</feature>
<accession>A0A6A5XQF5</accession>
<evidence type="ECO:0000313" key="7">
    <source>
        <dbReference type="EMBL" id="KAF2014534.1"/>
    </source>
</evidence>
<name>A0A6A5XQF5_9PLEO</name>
<feature type="domain" description="Putative peptidase" evidence="6">
    <location>
        <begin position="11"/>
        <end position="252"/>
    </location>
</feature>
<feature type="compositionally biased region" description="Low complexity" evidence="4">
    <location>
        <begin position="271"/>
        <end position="289"/>
    </location>
</feature>
<protein>
    <submittedName>
        <fullName evidence="7">Zincin</fullName>
    </submittedName>
</protein>
<gene>
    <name evidence="7" type="ORF">BU24DRAFT_348408</name>
</gene>
<dbReference type="Pfam" id="PF13933">
    <property type="entry name" value="HRXXH"/>
    <property type="match status" value="1"/>
</dbReference>
<dbReference type="GO" id="GO:0005178">
    <property type="term" value="F:integrin binding"/>
    <property type="evidence" value="ECO:0007669"/>
    <property type="project" value="TreeGrafter"/>
</dbReference>
<feature type="region of interest" description="Disordered" evidence="4">
    <location>
        <begin position="271"/>
        <end position="316"/>
    </location>
</feature>